<evidence type="ECO:0000256" key="2">
    <source>
        <dbReference type="SAM" id="MobiDB-lite"/>
    </source>
</evidence>
<sequence>MNVCRLRLTVPPDEGSHPEQGAKEHERKKNLYHVPNGLSPGKLSHGMVYGVVHRTDNNHKREMVVYGWSADQLKEEMNYIKEVRATLEKVRKKMYGEYDEMKRKIQLSIAYDNNCPRVTNAHQESLENHVRVQAAALDSFSEMNSSLTSASIDLQKTLVDVTLENSDIREQIRNLKHTHEQSMEKLKEKQKQLETAQIENQLLKLKVESSQEANAEVMREMTRKLYSQYEEKMREEEQKHKAEKEILLEETNRLLKAIEEANRKMQITETSIQEKDQRIGDLDQLIERMEEERHQLQKQLELNEIQISGAKSENSSDSERSQHLEEVAASLRERIKHLDDMVHCQQKKVKHMVEEV</sequence>
<proteinExistence type="predicted"/>
<dbReference type="GO" id="GO:0035556">
    <property type="term" value="P:intracellular signal transduction"/>
    <property type="evidence" value="ECO:0007669"/>
    <property type="project" value="TreeGrafter"/>
</dbReference>
<evidence type="ECO:0000313" key="3">
    <source>
        <dbReference type="EMBL" id="KFW94136.1"/>
    </source>
</evidence>
<dbReference type="GO" id="GO:0031674">
    <property type="term" value="C:I band"/>
    <property type="evidence" value="ECO:0007669"/>
    <property type="project" value="TreeGrafter"/>
</dbReference>
<dbReference type="PANTHER" id="PTHR23171">
    <property type="entry name" value="GDOWN1"/>
    <property type="match status" value="1"/>
</dbReference>
<feature type="region of interest" description="Disordered" evidence="2">
    <location>
        <begin position="8"/>
        <end position="37"/>
    </location>
</feature>
<evidence type="ECO:0000313" key="4">
    <source>
        <dbReference type="Proteomes" id="UP000053238"/>
    </source>
</evidence>
<accession>A0A093R075</accession>
<name>A0A093R075_PHACA</name>
<keyword evidence="4" id="KW-1185">Reference proteome</keyword>
<dbReference type="InterPro" id="IPR051375">
    <property type="entry name" value="Tuftelin_GRINL1A/MYZAP/CCD68"/>
</dbReference>
<reference evidence="3 4" key="1">
    <citation type="submission" date="2014-04" db="EMBL/GenBank/DDBJ databases">
        <title>Genome evolution of avian class.</title>
        <authorList>
            <person name="Zhang G."/>
            <person name="Li C."/>
        </authorList>
    </citation>
    <scope>NUCLEOTIDE SEQUENCE [LARGE SCALE GENOMIC DNA]</scope>
    <source>
        <strain evidence="3">BGI_N336</strain>
    </source>
</reference>
<feature type="non-terminal residue" evidence="3">
    <location>
        <position position="356"/>
    </location>
</feature>
<protein>
    <submittedName>
        <fullName evidence="3">Myocardial zonula adherens protein</fullName>
    </submittedName>
</protein>
<gene>
    <name evidence="3" type="ORF">N336_07991</name>
</gene>
<organism evidence="3 4">
    <name type="scientific">Phalacrocorax carbo</name>
    <name type="common">Great cormorant</name>
    <name type="synonym">Pelecanus carbo</name>
    <dbReference type="NCBI Taxonomy" id="9209"/>
    <lineage>
        <taxon>Eukaryota</taxon>
        <taxon>Metazoa</taxon>
        <taxon>Chordata</taxon>
        <taxon>Craniata</taxon>
        <taxon>Vertebrata</taxon>
        <taxon>Euteleostomi</taxon>
        <taxon>Archelosauria</taxon>
        <taxon>Archosauria</taxon>
        <taxon>Dinosauria</taxon>
        <taxon>Saurischia</taxon>
        <taxon>Theropoda</taxon>
        <taxon>Coelurosauria</taxon>
        <taxon>Aves</taxon>
        <taxon>Neognathae</taxon>
        <taxon>Neoaves</taxon>
        <taxon>Aequornithes</taxon>
        <taxon>Suliformes</taxon>
        <taxon>Phalacrocoracidae</taxon>
        <taxon>Phalacrocorax</taxon>
    </lineage>
</organism>
<feature type="compositionally biased region" description="Basic and acidic residues" evidence="2">
    <location>
        <begin position="14"/>
        <end position="29"/>
    </location>
</feature>
<dbReference type="AlphaFoldDB" id="A0A093R075"/>
<evidence type="ECO:0000256" key="1">
    <source>
        <dbReference type="SAM" id="Coils"/>
    </source>
</evidence>
<dbReference type="PANTHER" id="PTHR23171:SF2">
    <property type="entry name" value="MYOCARDIAL ZONULA ADHERENS PROTEIN"/>
    <property type="match status" value="1"/>
</dbReference>
<dbReference type="EMBL" id="KL440752">
    <property type="protein sequence ID" value="KFW94136.1"/>
    <property type="molecule type" value="Genomic_DNA"/>
</dbReference>
<feature type="coiled-coil region" evidence="1">
    <location>
        <begin position="165"/>
        <end position="341"/>
    </location>
</feature>
<dbReference type="Proteomes" id="UP000053238">
    <property type="component" value="Unassembled WGS sequence"/>
</dbReference>
<keyword evidence="1" id="KW-0175">Coiled coil</keyword>